<dbReference type="EMBL" id="CP054622">
    <property type="protein sequence ID" value="QKS54633.1"/>
    <property type="molecule type" value="Genomic_DNA"/>
</dbReference>
<protein>
    <submittedName>
        <fullName evidence="1">Uncharacterized protein</fullName>
    </submittedName>
</protein>
<gene>
    <name evidence="1" type="ORF">HUE56_29450</name>
</gene>
<organism evidence="1 2">
    <name type="scientific">Azospirillum oryzae</name>
    <dbReference type="NCBI Taxonomy" id="286727"/>
    <lineage>
        <taxon>Bacteria</taxon>
        <taxon>Pseudomonadati</taxon>
        <taxon>Pseudomonadota</taxon>
        <taxon>Alphaproteobacteria</taxon>
        <taxon>Rhodospirillales</taxon>
        <taxon>Azospirillaceae</taxon>
        <taxon>Azospirillum</taxon>
    </lineage>
</organism>
<name>A0A6N1ATL9_9PROT</name>
<dbReference type="AlphaFoldDB" id="A0A6N1ATL9"/>
<reference evidence="1 2" key="1">
    <citation type="submission" date="2020-06" db="EMBL/GenBank/DDBJ databases">
        <title>Complete genome of Azosprillum oryzae KACC14407.</title>
        <authorList>
            <person name="Kim M."/>
            <person name="Park Y.-J."/>
            <person name="Shin J.-H."/>
        </authorList>
    </citation>
    <scope>NUCLEOTIDE SEQUENCE [LARGE SCALE GENOMIC DNA]</scope>
    <source>
        <strain evidence="1 2">KACC 14407</strain>
        <plasmid evidence="1 2">unnamed7</plasmid>
    </source>
</reference>
<accession>A0A6N1ATL9</accession>
<evidence type="ECO:0000313" key="2">
    <source>
        <dbReference type="Proteomes" id="UP000509702"/>
    </source>
</evidence>
<keyword evidence="1" id="KW-0614">Plasmid</keyword>
<dbReference type="KEGG" id="aoz:HUE56_29450"/>
<keyword evidence="2" id="KW-1185">Reference proteome</keyword>
<evidence type="ECO:0000313" key="1">
    <source>
        <dbReference type="EMBL" id="QKS54633.1"/>
    </source>
</evidence>
<dbReference type="Proteomes" id="UP000509702">
    <property type="component" value="Plasmid unnamed7"/>
</dbReference>
<proteinExistence type="predicted"/>
<dbReference type="RefSeq" id="WP_109154414.1">
    <property type="nucleotide sequence ID" value="NZ_BSOV01000001.1"/>
</dbReference>
<sequence>MIAMESAMTIGLTCPSSDDPCEMLRTFRADRKRIMAVIRRLEMDWPCSAEIQRRMAEYITDAFTAPPLKRGGAPLPLLHRALDRAYDAYDAAMLQRDDLRLLAFTDAAFSEVGRVLAGITVTDSGDRTWAPSRGAPLLLWLGSAQRDVARYTLRSGERTQTAAKITAAVADFALTATHRDILKEASHGG</sequence>
<geneLocation type="plasmid" evidence="1 2">
    <name>unnamed7</name>
</geneLocation>
<dbReference type="OrthoDB" id="7307822at2"/>